<comment type="caution">
    <text evidence="2">The sequence shown here is derived from an EMBL/GenBank/DDBJ whole genome shotgun (WGS) entry which is preliminary data.</text>
</comment>
<sequence>SGGGAWGDKERLVYLFALIEQSNVKLDFANTPRPNGRTLIACQRMFDRLKGTLKDDLEALKAGDSINEATVKTPKTPKRKKAIDEGDDNGETEATPTKRGRK</sequence>
<feature type="region of interest" description="Disordered" evidence="1">
    <location>
        <begin position="65"/>
        <end position="102"/>
    </location>
</feature>
<keyword evidence="3" id="KW-1185">Reference proteome</keyword>
<dbReference type="Proteomes" id="UP000481861">
    <property type="component" value="Unassembled WGS sequence"/>
</dbReference>
<evidence type="ECO:0000256" key="1">
    <source>
        <dbReference type="SAM" id="MobiDB-lite"/>
    </source>
</evidence>
<proteinExistence type="predicted"/>
<feature type="non-terminal residue" evidence="2">
    <location>
        <position position="102"/>
    </location>
</feature>
<organism evidence="2 3">
    <name type="scientific">Massariosphaeria phaeospora</name>
    <dbReference type="NCBI Taxonomy" id="100035"/>
    <lineage>
        <taxon>Eukaryota</taxon>
        <taxon>Fungi</taxon>
        <taxon>Dikarya</taxon>
        <taxon>Ascomycota</taxon>
        <taxon>Pezizomycotina</taxon>
        <taxon>Dothideomycetes</taxon>
        <taxon>Pleosporomycetidae</taxon>
        <taxon>Pleosporales</taxon>
        <taxon>Pleosporales incertae sedis</taxon>
        <taxon>Massariosphaeria</taxon>
    </lineage>
</organism>
<evidence type="ECO:0000313" key="3">
    <source>
        <dbReference type="Proteomes" id="UP000481861"/>
    </source>
</evidence>
<dbReference type="OrthoDB" id="5371646at2759"/>
<feature type="non-terminal residue" evidence="2">
    <location>
        <position position="1"/>
    </location>
</feature>
<gene>
    <name evidence="2" type="ORF">BDV95DRAFT_462471</name>
</gene>
<dbReference type="AlphaFoldDB" id="A0A7C8MTT8"/>
<accession>A0A7C8MTT8</accession>
<reference evidence="2 3" key="1">
    <citation type="submission" date="2020-01" db="EMBL/GenBank/DDBJ databases">
        <authorList>
            <consortium name="DOE Joint Genome Institute"/>
            <person name="Haridas S."/>
            <person name="Albert R."/>
            <person name="Binder M."/>
            <person name="Bloem J."/>
            <person name="Labutti K."/>
            <person name="Salamov A."/>
            <person name="Andreopoulos B."/>
            <person name="Baker S.E."/>
            <person name="Barry K."/>
            <person name="Bills G."/>
            <person name="Bluhm B.H."/>
            <person name="Cannon C."/>
            <person name="Castanera R."/>
            <person name="Culley D.E."/>
            <person name="Daum C."/>
            <person name="Ezra D."/>
            <person name="Gonzalez J.B."/>
            <person name="Henrissat B."/>
            <person name="Kuo A."/>
            <person name="Liang C."/>
            <person name="Lipzen A."/>
            <person name="Lutzoni F."/>
            <person name="Magnuson J."/>
            <person name="Mondo S."/>
            <person name="Nolan M."/>
            <person name="Ohm R."/>
            <person name="Pangilinan J."/>
            <person name="Park H.-J.H."/>
            <person name="Ramirez L."/>
            <person name="Alfaro M."/>
            <person name="Sun H."/>
            <person name="Tritt A."/>
            <person name="Yoshinaga Y."/>
            <person name="Zwiers L.-H.L."/>
            <person name="Turgeon B.G."/>
            <person name="Goodwin S.B."/>
            <person name="Spatafora J.W."/>
            <person name="Crous P.W."/>
            <person name="Grigoriev I.V."/>
        </authorList>
    </citation>
    <scope>NUCLEOTIDE SEQUENCE [LARGE SCALE GENOMIC DNA]</scope>
    <source>
        <strain evidence="2 3">CBS 611.86</strain>
    </source>
</reference>
<protein>
    <submittedName>
        <fullName evidence="2">Uncharacterized protein</fullName>
    </submittedName>
</protein>
<evidence type="ECO:0000313" key="2">
    <source>
        <dbReference type="EMBL" id="KAF2876724.1"/>
    </source>
</evidence>
<dbReference type="EMBL" id="JAADJZ010000003">
    <property type="protein sequence ID" value="KAF2876724.1"/>
    <property type="molecule type" value="Genomic_DNA"/>
</dbReference>
<name>A0A7C8MTT8_9PLEO</name>